<dbReference type="Gene3D" id="1.10.10.10">
    <property type="entry name" value="Winged helix-like DNA-binding domain superfamily/Winged helix DNA-binding domain"/>
    <property type="match status" value="1"/>
</dbReference>
<dbReference type="GO" id="GO:0006352">
    <property type="term" value="P:DNA-templated transcription initiation"/>
    <property type="evidence" value="ECO:0007669"/>
    <property type="project" value="InterPro"/>
</dbReference>
<dbReference type="AlphaFoldDB" id="A0A059U338"/>
<evidence type="ECO:0000256" key="1">
    <source>
        <dbReference type="SAM" id="MobiDB-lite"/>
    </source>
</evidence>
<organism evidence="3">
    <name type="scientific">Sphingobium wenxiniae (strain DSM 21828 / CGMCC 1.7748 / JZ-1)</name>
    <dbReference type="NCBI Taxonomy" id="595605"/>
    <lineage>
        <taxon>Bacteria</taxon>
        <taxon>Pseudomonadati</taxon>
        <taxon>Pseudomonadota</taxon>
        <taxon>Alphaproteobacteria</taxon>
        <taxon>Sphingomonadales</taxon>
        <taxon>Sphingomonadaceae</taxon>
        <taxon>Sphingobium</taxon>
    </lineage>
</organism>
<evidence type="ECO:0000259" key="2">
    <source>
        <dbReference type="Pfam" id="PF04545"/>
    </source>
</evidence>
<feature type="region of interest" description="Disordered" evidence="1">
    <location>
        <begin position="130"/>
        <end position="149"/>
    </location>
</feature>
<dbReference type="EMBL" id="KJ009324">
    <property type="protein sequence ID" value="AHZ46821.1"/>
    <property type="molecule type" value="Genomic_DNA"/>
</dbReference>
<name>A0A059U338_SPHWJ</name>
<feature type="domain" description="RNA polymerase sigma-70 region 4" evidence="2">
    <location>
        <begin position="38"/>
        <end position="89"/>
    </location>
</feature>
<protein>
    <submittedName>
        <fullName evidence="3">SIG2</fullName>
    </submittedName>
</protein>
<dbReference type="PRINTS" id="PR00046">
    <property type="entry name" value="SIGMA70FCT"/>
</dbReference>
<dbReference type="SUPFAM" id="SSF88659">
    <property type="entry name" value="Sigma3 and sigma4 domains of RNA polymerase sigma factors"/>
    <property type="match status" value="1"/>
</dbReference>
<sequence>MNGQDDAMKSAMELFAARLAKRDVARSITDHRTVERLIAMLEPHEQQVVRLRIGLGPSPALTLAATAKIVGVSPSRIGQIEDKAFRRIRWVCNNIDIHDRSALDALIARRRDEAAEAERIRKRDALQKALDQERKRKAKQDRDEVRRAKARDSAWNRKLRVAQAELDRMKSDAQFFAEQIAQIEQRANWLRAILPRDRQLAALREQADEIRDAIASAEASISNMLASPPDGPQLGKEASTNDGH</sequence>
<dbReference type="RefSeq" id="WP_021223036.1">
    <property type="nucleotide sequence ID" value="NC_025133.1"/>
</dbReference>
<dbReference type="InterPro" id="IPR036388">
    <property type="entry name" value="WH-like_DNA-bd_sf"/>
</dbReference>
<proteinExistence type="predicted"/>
<accession>A0A059U338</accession>
<reference evidence="3" key="1">
    <citation type="journal article" date="2014" name="Appl. Environ. Microbiol.">
        <title>A Novel Angular Dioxygenase Gene Cluster Encoding 3-Phenoxybenzoate 1',2'-Dioxygenase in Sphingobium wenxiniae JZ-1.</title>
        <authorList>
            <person name="Wang C."/>
            <person name="Chen Q."/>
            <person name="Wang R."/>
            <person name="Shi C."/>
            <person name="Yan X."/>
            <person name="He J."/>
            <person name="Hong Q."/>
            <person name="Li S."/>
        </authorList>
    </citation>
    <scope>NUCLEOTIDE SEQUENCE</scope>
    <source>
        <strain evidence="3">JZ-1</strain>
        <plasmid evidence="3">pPBA</plasmid>
    </source>
</reference>
<dbReference type="InterPro" id="IPR000943">
    <property type="entry name" value="RNA_pol_sigma70"/>
</dbReference>
<keyword evidence="3" id="KW-0614">Plasmid</keyword>
<dbReference type="Pfam" id="PF04545">
    <property type="entry name" value="Sigma70_r4"/>
    <property type="match status" value="1"/>
</dbReference>
<evidence type="ECO:0000313" key="3">
    <source>
        <dbReference type="EMBL" id="AHZ46821.1"/>
    </source>
</evidence>
<feature type="region of interest" description="Disordered" evidence="1">
    <location>
        <begin position="223"/>
        <end position="244"/>
    </location>
</feature>
<dbReference type="InterPro" id="IPR013324">
    <property type="entry name" value="RNA_pol_sigma_r3/r4-like"/>
</dbReference>
<dbReference type="GO" id="GO:0003700">
    <property type="term" value="F:DNA-binding transcription factor activity"/>
    <property type="evidence" value="ECO:0007669"/>
    <property type="project" value="InterPro"/>
</dbReference>
<geneLocation type="plasmid" evidence="3">
    <name>pPBA</name>
</geneLocation>
<dbReference type="InterPro" id="IPR007630">
    <property type="entry name" value="RNA_pol_sigma70_r4"/>
</dbReference>